<dbReference type="CDD" id="cd02883">
    <property type="entry name" value="NUDIX_Hydrolase"/>
    <property type="match status" value="1"/>
</dbReference>
<sequence>MAGPSWDYKRIVALRAPRVYVIVWHAGATEEPKARIQAFQAGARMVTHDPEHLAEALGLIAGIRGTGAHECPWCGLAGLSALELWQHQPLYHIYERDKTDVCCPVCSKATSRLTRHINLTHGPEAKVDERTGVFALAIVRRPSDGKFLMVQERYHEGYWVPGGGVDPGESLMEVTGILTIEASHHGAWRRIIFLAEPLPGSEHRCKTLPDVESAGACWVAAAEVAQLPLRCESEPLTWIPHVAGGGPVLPLDPAVVPQLGRVFPDYTL</sequence>
<dbReference type="Pfam" id="PF05605">
    <property type="entry name" value="zf-Di19"/>
    <property type="match status" value="1"/>
</dbReference>
<evidence type="ECO:0000313" key="4">
    <source>
        <dbReference type="Proteomes" id="UP000612055"/>
    </source>
</evidence>
<evidence type="ECO:0000256" key="1">
    <source>
        <dbReference type="ARBA" id="ARBA00022801"/>
    </source>
</evidence>
<dbReference type="InterPro" id="IPR051325">
    <property type="entry name" value="Nudix_hydrolase_domain"/>
</dbReference>
<evidence type="ECO:0000259" key="2">
    <source>
        <dbReference type="Pfam" id="PF05605"/>
    </source>
</evidence>
<evidence type="ECO:0000313" key="3">
    <source>
        <dbReference type="EMBL" id="KAG2489185.1"/>
    </source>
</evidence>
<dbReference type="InterPro" id="IPR015797">
    <property type="entry name" value="NUDIX_hydrolase-like_dom_sf"/>
</dbReference>
<feature type="domain" description="Di19 zinc-binding" evidence="2">
    <location>
        <begin position="70"/>
        <end position="122"/>
    </location>
</feature>
<dbReference type="InterPro" id="IPR008598">
    <property type="entry name" value="Di19_Zn-bd"/>
</dbReference>
<dbReference type="AlphaFoldDB" id="A0A835XYF8"/>
<dbReference type="Proteomes" id="UP000612055">
    <property type="component" value="Unassembled WGS sequence"/>
</dbReference>
<dbReference type="Gene3D" id="3.90.79.10">
    <property type="entry name" value="Nucleoside Triphosphate Pyrophosphohydrolase"/>
    <property type="match status" value="1"/>
</dbReference>
<reference evidence="3" key="1">
    <citation type="journal article" date="2020" name="bioRxiv">
        <title>Comparative genomics of Chlamydomonas.</title>
        <authorList>
            <person name="Craig R.J."/>
            <person name="Hasan A.R."/>
            <person name="Ness R.W."/>
            <person name="Keightley P.D."/>
        </authorList>
    </citation>
    <scope>NUCLEOTIDE SEQUENCE</scope>
    <source>
        <strain evidence="3">CCAP 11/70</strain>
    </source>
</reference>
<dbReference type="GO" id="GO:0006167">
    <property type="term" value="P:AMP biosynthetic process"/>
    <property type="evidence" value="ECO:0007669"/>
    <property type="project" value="TreeGrafter"/>
</dbReference>
<comment type="caution">
    <text evidence="3">The sequence shown here is derived from an EMBL/GenBank/DDBJ whole genome shotgun (WGS) entry which is preliminary data.</text>
</comment>
<dbReference type="PANTHER" id="PTHR21340">
    <property type="entry name" value="DIADENOSINE 5,5-P1,P4-TETRAPHOSPHATE PYROPHOSPHOHYDROLASE MUTT"/>
    <property type="match status" value="1"/>
</dbReference>
<dbReference type="GO" id="GO:0004081">
    <property type="term" value="F:bis(5'-nucleosyl)-tetraphosphatase (asymmetrical) activity"/>
    <property type="evidence" value="ECO:0007669"/>
    <property type="project" value="TreeGrafter"/>
</dbReference>
<name>A0A835XYF8_9CHLO</name>
<gene>
    <name evidence="3" type="ORF">HYH03_012411</name>
</gene>
<dbReference type="SUPFAM" id="SSF55811">
    <property type="entry name" value="Nudix"/>
    <property type="match status" value="1"/>
</dbReference>
<dbReference type="OrthoDB" id="447842at2759"/>
<dbReference type="GO" id="GO:0006754">
    <property type="term" value="P:ATP biosynthetic process"/>
    <property type="evidence" value="ECO:0007669"/>
    <property type="project" value="TreeGrafter"/>
</dbReference>
<dbReference type="PANTHER" id="PTHR21340:SF0">
    <property type="entry name" value="BIS(5'-NUCLEOSYL)-TETRAPHOSPHATASE [ASYMMETRICAL]"/>
    <property type="match status" value="1"/>
</dbReference>
<keyword evidence="4" id="KW-1185">Reference proteome</keyword>
<accession>A0A835XYF8</accession>
<organism evidence="3 4">
    <name type="scientific">Edaphochlamys debaryana</name>
    <dbReference type="NCBI Taxonomy" id="47281"/>
    <lineage>
        <taxon>Eukaryota</taxon>
        <taxon>Viridiplantae</taxon>
        <taxon>Chlorophyta</taxon>
        <taxon>core chlorophytes</taxon>
        <taxon>Chlorophyceae</taxon>
        <taxon>CS clade</taxon>
        <taxon>Chlamydomonadales</taxon>
        <taxon>Chlamydomonadales incertae sedis</taxon>
        <taxon>Edaphochlamys</taxon>
    </lineage>
</organism>
<protein>
    <recommendedName>
        <fullName evidence="2">Di19 zinc-binding domain-containing protein</fullName>
    </recommendedName>
</protein>
<dbReference type="EMBL" id="JAEHOE010000076">
    <property type="protein sequence ID" value="KAG2489185.1"/>
    <property type="molecule type" value="Genomic_DNA"/>
</dbReference>
<proteinExistence type="predicted"/>
<keyword evidence="1" id="KW-0378">Hydrolase</keyword>